<protein>
    <submittedName>
        <fullName evidence="2">Uncharacterized protein</fullName>
    </submittedName>
</protein>
<name>A0A5J6MU79_9PROT</name>
<accession>A0A5J6MU79</accession>
<proteinExistence type="predicted"/>
<dbReference type="KEGG" id="hadh:FRZ61_02120"/>
<evidence type="ECO:0000256" key="1">
    <source>
        <dbReference type="SAM" id="MobiDB-lite"/>
    </source>
</evidence>
<dbReference type="EMBL" id="CP042582">
    <property type="protein sequence ID" value="QEX20295.1"/>
    <property type="molecule type" value="Genomic_DNA"/>
</dbReference>
<dbReference type="Proteomes" id="UP000325797">
    <property type="component" value="Chromosome"/>
</dbReference>
<feature type="compositionally biased region" description="Polar residues" evidence="1">
    <location>
        <begin position="10"/>
        <end position="30"/>
    </location>
</feature>
<reference evidence="2 3" key="1">
    <citation type="submission" date="2019-08" db="EMBL/GenBank/DDBJ databases">
        <title>Hyperibacter terrae gen. nov., sp. nov. and Hyperibacter viscosus sp. nov., two new members in the family Rhodospirillaceae isolated from the rhizosphere of Hypericum perforatum.</title>
        <authorList>
            <person name="Noviana Z."/>
        </authorList>
    </citation>
    <scope>NUCLEOTIDE SEQUENCE [LARGE SCALE GENOMIC DNA]</scope>
    <source>
        <strain evidence="2 3">R5959</strain>
    </source>
</reference>
<dbReference type="RefSeq" id="WP_191909236.1">
    <property type="nucleotide sequence ID" value="NZ_CP042582.1"/>
</dbReference>
<sequence length="67" mass="7483">MSRKERDKNGNPQLSLTLSPVQKPDTSVTPNRKEVVGSDQVVDLKSVRQQTVRNVLIGHLRKAGFLD</sequence>
<evidence type="ECO:0000313" key="2">
    <source>
        <dbReference type="EMBL" id="QEX20295.1"/>
    </source>
</evidence>
<feature type="region of interest" description="Disordered" evidence="1">
    <location>
        <begin position="1"/>
        <end position="34"/>
    </location>
</feature>
<evidence type="ECO:0000313" key="3">
    <source>
        <dbReference type="Proteomes" id="UP000325797"/>
    </source>
</evidence>
<dbReference type="AlphaFoldDB" id="A0A5J6MU79"/>
<organism evidence="2 3">
    <name type="scientific">Hypericibacter adhaerens</name>
    <dbReference type="NCBI Taxonomy" id="2602016"/>
    <lineage>
        <taxon>Bacteria</taxon>
        <taxon>Pseudomonadati</taxon>
        <taxon>Pseudomonadota</taxon>
        <taxon>Alphaproteobacteria</taxon>
        <taxon>Rhodospirillales</taxon>
        <taxon>Dongiaceae</taxon>
        <taxon>Hypericibacter</taxon>
    </lineage>
</organism>
<gene>
    <name evidence="2" type="ORF">FRZ61_02120</name>
</gene>
<keyword evidence="3" id="KW-1185">Reference proteome</keyword>